<dbReference type="RefSeq" id="WP_114097405.1">
    <property type="nucleotide sequence ID" value="NZ_JPWI01000003.1"/>
</dbReference>
<dbReference type="OrthoDB" id="5738271at2"/>
<comment type="caution">
    <text evidence="3">The sequence shown here is derived from an EMBL/GenBank/DDBJ whole genome shotgun (WGS) entry which is preliminary data.</text>
</comment>
<feature type="region of interest" description="Disordered" evidence="2">
    <location>
        <begin position="1"/>
        <end position="21"/>
    </location>
</feature>
<evidence type="ECO:0000256" key="2">
    <source>
        <dbReference type="SAM" id="MobiDB-lite"/>
    </source>
</evidence>
<proteinExistence type="inferred from homology"/>
<protein>
    <recommendedName>
        <fullName evidence="5">Integral membrane protein CcmA involved in cell shape determination</fullName>
    </recommendedName>
</protein>
<dbReference type="EMBL" id="JPWI01000003">
    <property type="protein sequence ID" value="RCK47305.1"/>
    <property type="molecule type" value="Genomic_DNA"/>
</dbReference>
<evidence type="ECO:0000256" key="1">
    <source>
        <dbReference type="ARBA" id="ARBA00044755"/>
    </source>
</evidence>
<dbReference type="PANTHER" id="PTHR35024">
    <property type="entry name" value="HYPOTHETICAL CYTOSOLIC PROTEIN"/>
    <property type="match status" value="1"/>
</dbReference>
<accession>A0A367X0U9</accession>
<dbReference type="AlphaFoldDB" id="A0A367X0U9"/>
<evidence type="ECO:0000313" key="4">
    <source>
        <dbReference type="Proteomes" id="UP000252255"/>
    </source>
</evidence>
<dbReference type="InterPro" id="IPR007607">
    <property type="entry name" value="BacA/B"/>
</dbReference>
<dbReference type="Pfam" id="PF04519">
    <property type="entry name" value="Bactofilin"/>
    <property type="match status" value="1"/>
</dbReference>
<reference evidence="3 4" key="1">
    <citation type="submission" date="2014-07" db="EMBL/GenBank/DDBJ databases">
        <title>Draft genome sequence of Thalassospira profundimaris PR54-5.</title>
        <authorList>
            <person name="Lai Q."/>
            <person name="Shao Z."/>
        </authorList>
    </citation>
    <scope>NUCLEOTIDE SEQUENCE [LARGE SCALE GENOMIC DNA]</scope>
    <source>
        <strain evidence="3 4">PR54-5</strain>
    </source>
</reference>
<gene>
    <name evidence="3" type="ORF">TH30_07460</name>
</gene>
<feature type="compositionally biased region" description="Low complexity" evidence="2">
    <location>
        <begin position="1"/>
        <end position="18"/>
    </location>
</feature>
<comment type="similarity">
    <text evidence="1">Belongs to the bactofilin family.</text>
</comment>
<sequence length="152" mass="16030">MFSKTSKKTQTGTTKNGNAAAEKKGGLSVINADLRVTGDLISESDVQVDGSVNGDIRTRTLTIGQNGEVRGEIVADKVRVCGTVIGQVRARDVSLSETARMIGDILHESLSIEPGAHIEGHCRRIEGVAEEGGLTVIQAGQIVAANVKKEHK</sequence>
<dbReference type="PANTHER" id="PTHR35024:SF4">
    <property type="entry name" value="POLYMER-FORMING CYTOSKELETAL PROTEIN"/>
    <property type="match status" value="1"/>
</dbReference>
<evidence type="ECO:0008006" key="5">
    <source>
        <dbReference type="Google" id="ProtNLM"/>
    </source>
</evidence>
<dbReference type="Proteomes" id="UP000252255">
    <property type="component" value="Unassembled WGS sequence"/>
</dbReference>
<name>A0A367X0U9_9PROT</name>
<evidence type="ECO:0000313" key="3">
    <source>
        <dbReference type="EMBL" id="RCK47305.1"/>
    </source>
</evidence>
<organism evidence="3 4">
    <name type="scientific">Thalassospira profundimaris</name>
    <dbReference type="NCBI Taxonomy" id="502049"/>
    <lineage>
        <taxon>Bacteria</taxon>
        <taxon>Pseudomonadati</taxon>
        <taxon>Pseudomonadota</taxon>
        <taxon>Alphaproteobacteria</taxon>
        <taxon>Rhodospirillales</taxon>
        <taxon>Thalassospiraceae</taxon>
        <taxon>Thalassospira</taxon>
    </lineage>
</organism>